<dbReference type="PANTHER" id="PTHR31213:SF70">
    <property type="entry name" value="MAJOR ALLERGEN PRU AR 1-LIKE"/>
    <property type="match status" value="1"/>
</dbReference>
<dbReference type="GO" id="GO:0005634">
    <property type="term" value="C:nucleus"/>
    <property type="evidence" value="ECO:0007669"/>
    <property type="project" value="TreeGrafter"/>
</dbReference>
<dbReference type="InterPro" id="IPR024949">
    <property type="entry name" value="Bet_v_I_allergen"/>
</dbReference>
<dbReference type="GO" id="GO:0006952">
    <property type="term" value="P:defense response"/>
    <property type="evidence" value="ECO:0007669"/>
    <property type="project" value="InterPro"/>
</dbReference>
<dbReference type="Proteomes" id="UP001454036">
    <property type="component" value="Unassembled WGS sequence"/>
</dbReference>
<keyword evidence="4" id="KW-1185">Reference proteome</keyword>
<dbReference type="InterPro" id="IPR000916">
    <property type="entry name" value="Bet_v_I/MLP"/>
</dbReference>
<dbReference type="Pfam" id="PF00407">
    <property type="entry name" value="Bet_v_1"/>
    <property type="match status" value="1"/>
</dbReference>
<accession>A0AAV3QJ18</accession>
<dbReference type="Gene3D" id="3.30.530.20">
    <property type="match status" value="1"/>
</dbReference>
<comment type="caution">
    <text evidence="3">The sequence shown here is derived from an EMBL/GenBank/DDBJ whole genome shotgun (WGS) entry which is preliminary data.</text>
</comment>
<proteinExistence type="inferred from homology"/>
<evidence type="ECO:0000256" key="1">
    <source>
        <dbReference type="ARBA" id="ARBA00009744"/>
    </source>
</evidence>
<dbReference type="GO" id="GO:0004864">
    <property type="term" value="F:protein phosphatase inhibitor activity"/>
    <property type="evidence" value="ECO:0007669"/>
    <property type="project" value="InterPro"/>
</dbReference>
<dbReference type="GO" id="GO:0009738">
    <property type="term" value="P:abscisic acid-activated signaling pathway"/>
    <property type="evidence" value="ECO:0007669"/>
    <property type="project" value="InterPro"/>
</dbReference>
<dbReference type="GO" id="GO:0010427">
    <property type="term" value="F:abscisic acid binding"/>
    <property type="evidence" value="ECO:0007669"/>
    <property type="project" value="InterPro"/>
</dbReference>
<dbReference type="PRINTS" id="PR00634">
    <property type="entry name" value="BETALLERGEN"/>
</dbReference>
<evidence type="ECO:0000259" key="2">
    <source>
        <dbReference type="Pfam" id="PF00407"/>
    </source>
</evidence>
<sequence>MAITTFTEEHTSPISASRIFMASIIDSHNLIPELMPHLIESIEFLQGDGGPGTIKKINYAEGNNFKSVKHRIDELSLETLTYKYTLIEADTLVENLQNVTYEIKLEKLPNGGTNSKVTTKYYTNDDIILKEEQIRAGKERVYWIFKAVEAYLILNPEAYACSDEEKGEIMKASFKPLKMKNAMYYYVNLPYNKLFLD</sequence>
<organism evidence="3 4">
    <name type="scientific">Lithospermum erythrorhizon</name>
    <name type="common">Purple gromwell</name>
    <name type="synonym">Lithospermum officinale var. erythrorhizon</name>
    <dbReference type="NCBI Taxonomy" id="34254"/>
    <lineage>
        <taxon>Eukaryota</taxon>
        <taxon>Viridiplantae</taxon>
        <taxon>Streptophyta</taxon>
        <taxon>Embryophyta</taxon>
        <taxon>Tracheophyta</taxon>
        <taxon>Spermatophyta</taxon>
        <taxon>Magnoliopsida</taxon>
        <taxon>eudicotyledons</taxon>
        <taxon>Gunneridae</taxon>
        <taxon>Pentapetalae</taxon>
        <taxon>asterids</taxon>
        <taxon>lamiids</taxon>
        <taxon>Boraginales</taxon>
        <taxon>Boraginaceae</taxon>
        <taxon>Boraginoideae</taxon>
        <taxon>Lithospermeae</taxon>
        <taxon>Lithospermum</taxon>
    </lineage>
</organism>
<dbReference type="InterPro" id="IPR023393">
    <property type="entry name" value="START-like_dom_sf"/>
</dbReference>
<protein>
    <recommendedName>
        <fullName evidence="2">Bet v I/Major latex protein domain-containing protein</fullName>
    </recommendedName>
</protein>
<dbReference type="SUPFAM" id="SSF55961">
    <property type="entry name" value="Bet v1-like"/>
    <property type="match status" value="1"/>
</dbReference>
<comment type="similarity">
    <text evidence="1">Belongs to the BetVI family.</text>
</comment>
<dbReference type="AlphaFoldDB" id="A0AAV3QJ18"/>
<evidence type="ECO:0000313" key="3">
    <source>
        <dbReference type="EMBL" id="GAA0162966.1"/>
    </source>
</evidence>
<feature type="domain" description="Bet v I/Major latex protein" evidence="2">
    <location>
        <begin position="3"/>
        <end position="153"/>
    </location>
</feature>
<gene>
    <name evidence="3" type="ORF">LIER_39503</name>
</gene>
<name>A0AAV3QJ18_LITER</name>
<evidence type="ECO:0000313" key="4">
    <source>
        <dbReference type="Proteomes" id="UP001454036"/>
    </source>
</evidence>
<dbReference type="GO" id="GO:0038023">
    <property type="term" value="F:signaling receptor activity"/>
    <property type="evidence" value="ECO:0007669"/>
    <property type="project" value="InterPro"/>
</dbReference>
<dbReference type="EMBL" id="BAABME010021314">
    <property type="protein sequence ID" value="GAA0162966.1"/>
    <property type="molecule type" value="Genomic_DNA"/>
</dbReference>
<dbReference type="PANTHER" id="PTHR31213">
    <property type="entry name" value="OS08G0374000 PROTEIN-RELATED"/>
    <property type="match status" value="1"/>
</dbReference>
<dbReference type="GO" id="GO:0005737">
    <property type="term" value="C:cytoplasm"/>
    <property type="evidence" value="ECO:0007669"/>
    <property type="project" value="TreeGrafter"/>
</dbReference>
<dbReference type="InterPro" id="IPR050279">
    <property type="entry name" value="Plant_def-hormone_signal"/>
</dbReference>
<reference evidence="3 4" key="1">
    <citation type="submission" date="2024-01" db="EMBL/GenBank/DDBJ databases">
        <title>The complete chloroplast genome sequence of Lithospermum erythrorhizon: insights into the phylogenetic relationship among Boraginaceae species and the maternal lineages of purple gromwells.</title>
        <authorList>
            <person name="Okada T."/>
            <person name="Watanabe K."/>
        </authorList>
    </citation>
    <scope>NUCLEOTIDE SEQUENCE [LARGE SCALE GENOMIC DNA]</scope>
</reference>
<dbReference type="CDD" id="cd07816">
    <property type="entry name" value="Bet_v1-like"/>
    <property type="match status" value="1"/>
</dbReference>
<dbReference type="FunFam" id="3.30.530.20:FF:000007">
    <property type="entry name" value="Major pollen allergen Bet v 1-A"/>
    <property type="match status" value="1"/>
</dbReference>